<evidence type="ECO:0000256" key="3">
    <source>
        <dbReference type="ARBA" id="ARBA00022692"/>
    </source>
</evidence>
<feature type="transmembrane region" description="Helical" evidence="6">
    <location>
        <begin position="295"/>
        <end position="328"/>
    </location>
</feature>
<feature type="transmembrane region" description="Helical" evidence="6">
    <location>
        <begin position="147"/>
        <end position="164"/>
    </location>
</feature>
<keyword evidence="2" id="KW-1003">Cell membrane</keyword>
<dbReference type="PANTHER" id="PTHR30250:SF11">
    <property type="entry name" value="O-ANTIGEN TRANSPORTER-RELATED"/>
    <property type="match status" value="1"/>
</dbReference>
<name>A0A3E4PYQ1_9FIRM</name>
<dbReference type="GO" id="GO:0005886">
    <property type="term" value="C:plasma membrane"/>
    <property type="evidence" value="ECO:0007669"/>
    <property type="project" value="UniProtKB-SubCell"/>
</dbReference>
<accession>A0A3E4PYQ1</accession>
<feature type="transmembrane region" description="Helical" evidence="6">
    <location>
        <begin position="334"/>
        <end position="353"/>
    </location>
</feature>
<feature type="transmembrane region" description="Helical" evidence="6">
    <location>
        <begin position="46"/>
        <end position="63"/>
    </location>
</feature>
<comment type="subcellular location">
    <subcellularLocation>
        <location evidence="1">Cell membrane</location>
        <topology evidence="1">Multi-pass membrane protein</topology>
    </subcellularLocation>
</comment>
<keyword evidence="4 6" id="KW-1133">Transmembrane helix</keyword>
<evidence type="ECO:0000256" key="4">
    <source>
        <dbReference type="ARBA" id="ARBA00022989"/>
    </source>
</evidence>
<feature type="transmembrane region" description="Helical" evidence="6">
    <location>
        <begin position="365"/>
        <end position="385"/>
    </location>
</feature>
<keyword evidence="5 6" id="KW-0472">Membrane</keyword>
<protein>
    <submittedName>
        <fullName evidence="7">Lipopolysaccharide biosynthesis protein</fullName>
    </submittedName>
</protein>
<keyword evidence="3 6" id="KW-0812">Transmembrane</keyword>
<evidence type="ECO:0000256" key="1">
    <source>
        <dbReference type="ARBA" id="ARBA00004651"/>
    </source>
</evidence>
<evidence type="ECO:0000256" key="2">
    <source>
        <dbReference type="ARBA" id="ARBA00022475"/>
    </source>
</evidence>
<dbReference type="InterPro" id="IPR002797">
    <property type="entry name" value="Polysacc_synth"/>
</dbReference>
<dbReference type="Pfam" id="PF01943">
    <property type="entry name" value="Polysacc_synt"/>
    <property type="match status" value="1"/>
</dbReference>
<evidence type="ECO:0000256" key="6">
    <source>
        <dbReference type="SAM" id="Phobius"/>
    </source>
</evidence>
<evidence type="ECO:0000313" key="8">
    <source>
        <dbReference type="Proteomes" id="UP000261324"/>
    </source>
</evidence>
<reference evidence="7 8" key="1">
    <citation type="submission" date="2018-08" db="EMBL/GenBank/DDBJ databases">
        <title>A genome reference for cultivated species of the human gut microbiota.</title>
        <authorList>
            <person name="Zou Y."/>
            <person name="Xue W."/>
            <person name="Luo G."/>
        </authorList>
    </citation>
    <scope>NUCLEOTIDE SEQUENCE [LARGE SCALE GENOMIC DNA]</scope>
    <source>
        <strain evidence="7 8">TF09-3</strain>
    </source>
</reference>
<gene>
    <name evidence="7" type="ORF">DXC93_04480</name>
</gene>
<feature type="transmembrane region" description="Helical" evidence="6">
    <location>
        <begin position="170"/>
        <end position="188"/>
    </location>
</feature>
<organism evidence="7 8">
    <name type="scientific">Dorea formicigenerans</name>
    <dbReference type="NCBI Taxonomy" id="39486"/>
    <lineage>
        <taxon>Bacteria</taxon>
        <taxon>Bacillati</taxon>
        <taxon>Bacillota</taxon>
        <taxon>Clostridia</taxon>
        <taxon>Lachnospirales</taxon>
        <taxon>Lachnospiraceae</taxon>
        <taxon>Dorea</taxon>
    </lineage>
</organism>
<feature type="transmembrane region" description="Helical" evidence="6">
    <location>
        <begin position="12"/>
        <end position="34"/>
    </location>
</feature>
<sequence length="425" mass="48331">MNKINARPSERSIYIWNIVGSMTNAFMSMLILAIVTRILDNQETDIFSIAWSISQLMATIGTFQIRTYQATDVAEKYKFNQYFIFRCVTVFAMIFTSILYIVGKKYSFYKSAIVLIICLFRAVDSLADVYEGFFQQKERLDLSGKVLTYRIIVAMLCFSGTLIVSQNLLISSLSLLAAYCVCFFIFDIRYIRSVDILKNRTRGQIKKKGWLKGLLLEGFPLFVNAYLMMSINNEPKMVIDRAIEQKWMEAGTQTAFNILFMPASVLMLVYIVFRPLLTQMAIVWSKKEKKAFLQIIIKMLSCLIAVACIILLGSAILGIPVLSLFYGIDLSKYKVHLLVVILGGCFCTLSYVFDNALVVIRKQYLLVTAYIITWVYVKVISNLLIKKAGMLGAVSLYTSSMVIFACVTVVIFIICFKKEESKNGR</sequence>
<feature type="transmembrane region" description="Helical" evidence="6">
    <location>
        <begin position="255"/>
        <end position="274"/>
    </location>
</feature>
<dbReference type="Proteomes" id="UP000261324">
    <property type="component" value="Unassembled WGS sequence"/>
</dbReference>
<feature type="transmembrane region" description="Helical" evidence="6">
    <location>
        <begin position="108"/>
        <end position="127"/>
    </location>
</feature>
<proteinExistence type="predicted"/>
<feature type="transmembrane region" description="Helical" evidence="6">
    <location>
        <begin position="83"/>
        <end position="102"/>
    </location>
</feature>
<evidence type="ECO:0000313" key="7">
    <source>
        <dbReference type="EMBL" id="RGK85214.1"/>
    </source>
</evidence>
<dbReference type="InterPro" id="IPR050833">
    <property type="entry name" value="Poly_Biosynth_Transport"/>
</dbReference>
<dbReference type="RefSeq" id="WP_117659094.1">
    <property type="nucleotide sequence ID" value="NZ_QSRA01000004.1"/>
</dbReference>
<evidence type="ECO:0000256" key="5">
    <source>
        <dbReference type="ARBA" id="ARBA00023136"/>
    </source>
</evidence>
<dbReference type="AlphaFoldDB" id="A0A3E4PYQ1"/>
<dbReference type="PANTHER" id="PTHR30250">
    <property type="entry name" value="PST FAMILY PREDICTED COLANIC ACID TRANSPORTER"/>
    <property type="match status" value="1"/>
</dbReference>
<dbReference type="EMBL" id="QSRA01000004">
    <property type="protein sequence ID" value="RGK85214.1"/>
    <property type="molecule type" value="Genomic_DNA"/>
</dbReference>
<feature type="transmembrane region" description="Helical" evidence="6">
    <location>
        <begin position="209"/>
        <end position="229"/>
    </location>
</feature>
<comment type="caution">
    <text evidence="7">The sequence shown here is derived from an EMBL/GenBank/DDBJ whole genome shotgun (WGS) entry which is preliminary data.</text>
</comment>
<feature type="transmembrane region" description="Helical" evidence="6">
    <location>
        <begin position="397"/>
        <end position="416"/>
    </location>
</feature>